<dbReference type="GO" id="GO:1902004">
    <property type="term" value="P:positive regulation of amyloid-beta formation"/>
    <property type="evidence" value="ECO:0007669"/>
    <property type="project" value="TreeGrafter"/>
</dbReference>
<dbReference type="PANTHER" id="PTHR13630:SF1">
    <property type="entry name" value="GAMMA-SECRETASE-ACTIVATING PROTEIN"/>
    <property type="match status" value="1"/>
</dbReference>
<dbReference type="Pfam" id="PF14959">
    <property type="entry name" value="GSAP-16"/>
    <property type="match status" value="1"/>
</dbReference>
<sequence length="895" mass="100779">MENTKYVFEKAGNLHNLMRKQTDPGSGKFQIIGHEKTNWLIVKWITGDKTKIGCYHYPDDSFQEMLSLKGHINVIQASINQTQTLISFVTRSTDDVYSVMLSQPWSYLKRHSHTVASMTPSKKKIDLVQQSKLQTVSQFVYRKMKTDSDSEEDECAAGVTEETYDLLIFVHHKSIVMYNCKVVKDNSTKEIIVPLPLSPVETLCTKPTWAQWDVGFQTLYFVYNKSLPPPAEGEEEEEGSERESLHPMLSALQFHDDLPHETVLNIPVNVPVSLEPFGGYLDDPVPLRIHDGSMDMIVLSDARGMVCVCHHYLYQVVQPPKSGCDTVHFAYSVILLHHSTMIHTSVTGVPYDQALDMRPTFLLIEDYLMIHAPGLFLHYLDVCLSHAPSAHIFLPSPPSSSPVQYIPLSFAPGLVLDVLSLSLFSRVIQDSRLIDLATASDCGLERKLAILHYFLVHRNNQAAVTKILEPLGETISDPNTGTILQEVLLAASYAATVATFNSDTSSFAPLLPYSVHKYTTRQEMKLSKSSTLSVAQDTLSSPVSVMLLSPQQRLNPYKRDVWNLLYEAQTGVKPGRFVPHTVVNKLLVSLHCYQPEALSRCTTPLSPSTTLGSTNDLLRLLRFKEPLPFVEKEVVTATRQEHITSVNLRELSIHLLKWSSVHGRNTKTPVFVHNVSTQYVATQVEVSRWLCFVVTSAARLKPSYTRGFQYIDSLTVWEARILFLLYDRFNSCCGCIGFPVPPGFTSFFAYLSYRTLEISRFLQYVERGVFELNIDVIKSIFADIPDDPAGVARKVSLLSLLPRSRIKRMLNHWPHPLSLGLRAREHALSVLVGTHASSQHRYARKMQGRVGVNSSEMLPCFDSFLRLLLAKVNLNELDVQLLLEATTTSLNLNNN</sequence>
<dbReference type="AlphaFoldDB" id="A0A8D8SBL6"/>
<evidence type="ECO:0000313" key="2">
    <source>
        <dbReference type="EMBL" id="CAG6665521.1"/>
    </source>
</evidence>
<organism evidence="2">
    <name type="scientific">Cacopsylla melanoneura</name>
    <dbReference type="NCBI Taxonomy" id="428564"/>
    <lineage>
        <taxon>Eukaryota</taxon>
        <taxon>Metazoa</taxon>
        <taxon>Ecdysozoa</taxon>
        <taxon>Arthropoda</taxon>
        <taxon>Hexapoda</taxon>
        <taxon>Insecta</taxon>
        <taxon>Pterygota</taxon>
        <taxon>Neoptera</taxon>
        <taxon>Paraneoptera</taxon>
        <taxon>Hemiptera</taxon>
        <taxon>Sternorrhyncha</taxon>
        <taxon>Psylloidea</taxon>
        <taxon>Psyllidae</taxon>
        <taxon>Psyllinae</taxon>
        <taxon>Cacopsylla</taxon>
    </lineage>
</organism>
<dbReference type="InterPro" id="IPR028010">
    <property type="entry name" value="GSAP_C_dom"/>
</dbReference>
<dbReference type="GO" id="GO:0005802">
    <property type="term" value="C:trans-Golgi network"/>
    <property type="evidence" value="ECO:0007669"/>
    <property type="project" value="TreeGrafter"/>
</dbReference>
<dbReference type="EMBL" id="HBUF01210847">
    <property type="protein sequence ID" value="CAG6665521.1"/>
    <property type="molecule type" value="Transcribed_RNA"/>
</dbReference>
<feature type="domain" description="Gamma-secretase-activating protein C-terminal" evidence="1">
    <location>
        <begin position="685"/>
        <end position="794"/>
    </location>
</feature>
<protein>
    <submittedName>
        <fullName evidence="2">Protein pigeon</fullName>
    </submittedName>
</protein>
<evidence type="ECO:0000259" key="1">
    <source>
        <dbReference type="Pfam" id="PF14959"/>
    </source>
</evidence>
<dbReference type="InterPro" id="IPR026172">
    <property type="entry name" value="GSAP_fam"/>
</dbReference>
<dbReference type="PANTHER" id="PTHR13630">
    <property type="entry name" value="GAMMA-SECRETASE-ACTIVATING PROTEIN"/>
    <property type="match status" value="1"/>
</dbReference>
<proteinExistence type="predicted"/>
<accession>A0A8D8SBL6</accession>
<name>A0A8D8SBL6_9HEMI</name>
<reference evidence="2" key="1">
    <citation type="submission" date="2021-05" db="EMBL/GenBank/DDBJ databases">
        <authorList>
            <person name="Alioto T."/>
            <person name="Alioto T."/>
            <person name="Gomez Garrido J."/>
        </authorList>
    </citation>
    <scope>NUCLEOTIDE SEQUENCE</scope>
</reference>